<keyword evidence="2" id="KW-0521">NADP</keyword>
<evidence type="ECO:0000256" key="2">
    <source>
        <dbReference type="ARBA" id="ARBA00022857"/>
    </source>
</evidence>
<sequence>MIWYYRLMLSIDAGTYMEYRRLGKAGLKVSELSFGSWITFGSNLNLNNIRQCLKMAFDAGINFFDNAEVYANGASELLMGEAIKDLRREDLVISTKIFWGGKGPNATGLNWKHLVEGTKGSLRRLQLDYVDLLFCHRPDPTTPIEETVRAMDVLVRSGLAFYWGTSEWRAEDIEEAHQIARAIHAIPPAMEQPEYNMFQRARVEEEYASLYHKYGMGTTIWSPLESGILTGKYNEEIPPGSRLYRHEELRNRLTKEKIAKVKALEKIAHELSCTLSQLAIAWCLKNPHVSSVILGASSIPQLQENLGAEQVKLQLTDEIMQAIEGILQS</sequence>
<name>A0A0C1E8F2_9BACT</name>
<keyword evidence="3" id="KW-0560">Oxidoreductase</keyword>
<dbReference type="SUPFAM" id="SSF51430">
    <property type="entry name" value="NAD(P)-linked oxidoreductase"/>
    <property type="match status" value="1"/>
</dbReference>
<keyword evidence="5" id="KW-0407">Ion channel</keyword>
<evidence type="ECO:0000256" key="3">
    <source>
        <dbReference type="ARBA" id="ARBA00023002"/>
    </source>
</evidence>
<evidence type="ECO:0000313" key="6">
    <source>
        <dbReference type="Proteomes" id="UP000031307"/>
    </source>
</evidence>
<dbReference type="AlphaFoldDB" id="A0A0C1E8F2"/>
<dbReference type="GO" id="GO:0034220">
    <property type="term" value="P:monoatomic ion transmembrane transport"/>
    <property type="evidence" value="ECO:0007669"/>
    <property type="project" value="UniProtKB-KW"/>
</dbReference>
<dbReference type="PATRIC" id="fig|83552.4.peg.1340"/>
<protein>
    <submittedName>
        <fullName evidence="5">Putative voltage-gated potassium channel subunit beta</fullName>
    </submittedName>
</protein>
<gene>
    <name evidence="5" type="primary">kob1</name>
    <name evidence="5" type="ORF">DB43_GF00190</name>
</gene>
<evidence type="ECO:0000259" key="4">
    <source>
        <dbReference type="Pfam" id="PF00248"/>
    </source>
</evidence>
<dbReference type="CDD" id="cd19143">
    <property type="entry name" value="AKR_AKR6C1_2"/>
    <property type="match status" value="1"/>
</dbReference>
<evidence type="ECO:0000256" key="1">
    <source>
        <dbReference type="ARBA" id="ARBA00006515"/>
    </source>
</evidence>
<dbReference type="InterPro" id="IPR005399">
    <property type="entry name" value="K_chnl_volt-dep_bsu_KCNAB-rel"/>
</dbReference>
<dbReference type="InterPro" id="IPR036812">
    <property type="entry name" value="NAD(P)_OxRdtase_dom_sf"/>
</dbReference>
<dbReference type="InterPro" id="IPR023210">
    <property type="entry name" value="NADP_OxRdtase_dom"/>
</dbReference>
<dbReference type="PANTHER" id="PTHR43150">
    <property type="entry name" value="HYPERKINETIC, ISOFORM M"/>
    <property type="match status" value="1"/>
</dbReference>
<reference evidence="5 6" key="1">
    <citation type="journal article" date="2014" name="Mol. Biol. Evol.">
        <title>Massive expansion of Ubiquitination-related gene families within the Chlamydiae.</title>
        <authorList>
            <person name="Domman D."/>
            <person name="Collingro A."/>
            <person name="Lagkouvardos I."/>
            <person name="Gehre L."/>
            <person name="Weinmaier T."/>
            <person name="Rattei T."/>
            <person name="Subtil A."/>
            <person name="Horn M."/>
        </authorList>
    </citation>
    <scope>NUCLEOTIDE SEQUENCE [LARGE SCALE GENOMIC DNA]</scope>
    <source>
        <strain evidence="5 6">OEW1</strain>
    </source>
</reference>
<dbReference type="Gene3D" id="3.20.20.100">
    <property type="entry name" value="NADP-dependent oxidoreductase domain"/>
    <property type="match status" value="1"/>
</dbReference>
<dbReference type="GO" id="GO:0016491">
    <property type="term" value="F:oxidoreductase activity"/>
    <property type="evidence" value="ECO:0007669"/>
    <property type="project" value="UniProtKB-KW"/>
</dbReference>
<feature type="domain" description="NADP-dependent oxidoreductase" evidence="4">
    <location>
        <begin position="32"/>
        <end position="326"/>
    </location>
</feature>
<accession>A0A0C1E8F2</accession>
<keyword evidence="5" id="KW-0813">Transport</keyword>
<dbReference type="PRINTS" id="PR01577">
    <property type="entry name" value="KCNABCHANNEL"/>
</dbReference>
<comment type="caution">
    <text evidence="5">The sequence shown here is derived from an EMBL/GenBank/DDBJ whole genome shotgun (WGS) entry which is preliminary data.</text>
</comment>
<dbReference type="Pfam" id="PF00248">
    <property type="entry name" value="Aldo_ket_red"/>
    <property type="match status" value="1"/>
</dbReference>
<dbReference type="EMBL" id="JSAM01000075">
    <property type="protein sequence ID" value="KIA77477.1"/>
    <property type="molecule type" value="Genomic_DNA"/>
</dbReference>
<evidence type="ECO:0000313" key="5">
    <source>
        <dbReference type="EMBL" id="KIA77477.1"/>
    </source>
</evidence>
<organism evidence="5 6">
    <name type="scientific">Parachlamydia acanthamoebae</name>
    <dbReference type="NCBI Taxonomy" id="83552"/>
    <lineage>
        <taxon>Bacteria</taxon>
        <taxon>Pseudomonadati</taxon>
        <taxon>Chlamydiota</taxon>
        <taxon>Chlamydiia</taxon>
        <taxon>Parachlamydiales</taxon>
        <taxon>Parachlamydiaceae</taxon>
        <taxon>Parachlamydia</taxon>
    </lineage>
</organism>
<keyword evidence="5" id="KW-0406">Ion transport</keyword>
<comment type="similarity">
    <text evidence="1">Belongs to the shaker potassium channel beta subunit family.</text>
</comment>
<dbReference type="Proteomes" id="UP000031307">
    <property type="component" value="Unassembled WGS sequence"/>
</dbReference>
<dbReference type="PANTHER" id="PTHR43150:SF2">
    <property type="entry name" value="HYPERKINETIC, ISOFORM M"/>
    <property type="match status" value="1"/>
</dbReference>
<proteinExistence type="inferred from homology"/>